<evidence type="ECO:0000256" key="1">
    <source>
        <dbReference type="SAM" id="MobiDB-lite"/>
    </source>
</evidence>
<dbReference type="EMBL" id="JARBHA010000018">
    <property type="protein sequence ID" value="KAJ9674063.1"/>
    <property type="molecule type" value="Genomic_DNA"/>
</dbReference>
<organism evidence="2 3">
    <name type="scientific">Vitis rotundifolia</name>
    <name type="common">Muscadine grape</name>
    <dbReference type="NCBI Taxonomy" id="103349"/>
    <lineage>
        <taxon>Eukaryota</taxon>
        <taxon>Viridiplantae</taxon>
        <taxon>Streptophyta</taxon>
        <taxon>Embryophyta</taxon>
        <taxon>Tracheophyta</taxon>
        <taxon>Spermatophyta</taxon>
        <taxon>Magnoliopsida</taxon>
        <taxon>eudicotyledons</taxon>
        <taxon>Gunneridae</taxon>
        <taxon>Pentapetalae</taxon>
        <taxon>rosids</taxon>
        <taxon>Vitales</taxon>
        <taxon>Vitaceae</taxon>
        <taxon>Viteae</taxon>
        <taxon>Vitis</taxon>
    </lineage>
</organism>
<feature type="compositionally biased region" description="Low complexity" evidence="1">
    <location>
        <begin position="1"/>
        <end position="12"/>
    </location>
</feature>
<keyword evidence="3" id="KW-1185">Reference proteome</keyword>
<reference evidence="2 3" key="1">
    <citation type="journal article" date="2023" name="BMC Biotechnol.">
        <title>Vitis rotundifolia cv Carlos genome sequencing.</title>
        <authorList>
            <person name="Huff M."/>
            <person name="Hulse-Kemp A."/>
            <person name="Scheffler B."/>
            <person name="Youngblood R."/>
            <person name="Simpson S."/>
            <person name="Babiker E."/>
            <person name="Staton M."/>
        </authorList>
    </citation>
    <scope>NUCLEOTIDE SEQUENCE [LARGE SCALE GENOMIC DNA]</scope>
    <source>
        <tissue evidence="2">Leaf</tissue>
    </source>
</reference>
<name>A0AA39D6U4_VITRO</name>
<sequence>MEDPPTITTTTTKRPEQQTSVTSRVKRDCISFFVSLQEGFRYFKALLVGQGKKMTARNEKEATQADLLTAKMQVEAADAAEDTKKNLHKSM</sequence>
<accession>A0AA39D6U4</accession>
<feature type="region of interest" description="Disordered" evidence="1">
    <location>
        <begin position="1"/>
        <end position="21"/>
    </location>
</feature>
<comment type="caution">
    <text evidence="2">The sequence shown here is derived from an EMBL/GenBank/DDBJ whole genome shotgun (WGS) entry which is preliminary data.</text>
</comment>
<gene>
    <name evidence="2" type="ORF">PVL29_023551</name>
</gene>
<proteinExistence type="predicted"/>
<evidence type="ECO:0000313" key="2">
    <source>
        <dbReference type="EMBL" id="KAJ9674063.1"/>
    </source>
</evidence>
<evidence type="ECO:0000313" key="3">
    <source>
        <dbReference type="Proteomes" id="UP001168098"/>
    </source>
</evidence>
<dbReference type="AlphaFoldDB" id="A0AA39D6U4"/>
<dbReference type="Proteomes" id="UP001168098">
    <property type="component" value="Unassembled WGS sequence"/>
</dbReference>
<protein>
    <submittedName>
        <fullName evidence="2">Uncharacterized protein</fullName>
    </submittedName>
</protein>